<evidence type="ECO:0000313" key="3">
    <source>
        <dbReference type="EMBL" id="GAA4424830.1"/>
    </source>
</evidence>
<organism evidence="3 4">
    <name type="scientific">Georgenia halophila</name>
    <dbReference type="NCBI Taxonomy" id="620889"/>
    <lineage>
        <taxon>Bacteria</taxon>
        <taxon>Bacillati</taxon>
        <taxon>Actinomycetota</taxon>
        <taxon>Actinomycetes</taxon>
        <taxon>Micrococcales</taxon>
        <taxon>Bogoriellaceae</taxon>
        <taxon>Georgenia</taxon>
    </lineage>
</organism>
<protein>
    <submittedName>
        <fullName evidence="3">MoxR family ATPase</fullName>
    </submittedName>
</protein>
<dbReference type="Proteomes" id="UP001500622">
    <property type="component" value="Unassembled WGS sequence"/>
</dbReference>
<dbReference type="InterPro" id="IPR011703">
    <property type="entry name" value="ATPase_AAA-3"/>
</dbReference>
<dbReference type="PIRSF" id="PIRSF002849">
    <property type="entry name" value="AAA_ATPase_chaperone_MoxR_prd"/>
    <property type="match status" value="1"/>
</dbReference>
<reference evidence="4" key="1">
    <citation type="journal article" date="2019" name="Int. J. Syst. Evol. Microbiol.">
        <title>The Global Catalogue of Microorganisms (GCM) 10K type strain sequencing project: providing services to taxonomists for standard genome sequencing and annotation.</title>
        <authorList>
            <consortium name="The Broad Institute Genomics Platform"/>
            <consortium name="The Broad Institute Genome Sequencing Center for Infectious Disease"/>
            <person name="Wu L."/>
            <person name="Ma J."/>
        </authorList>
    </citation>
    <scope>NUCLEOTIDE SEQUENCE [LARGE SCALE GENOMIC DNA]</scope>
    <source>
        <strain evidence="4">JCM 17810</strain>
    </source>
</reference>
<dbReference type="EMBL" id="BAABGN010000009">
    <property type="protein sequence ID" value="GAA4424830.1"/>
    <property type="molecule type" value="Genomic_DNA"/>
</dbReference>
<name>A0ABP8L9P0_9MICO</name>
<dbReference type="SUPFAM" id="SSF52540">
    <property type="entry name" value="P-loop containing nucleoside triphosphate hydrolases"/>
    <property type="match status" value="1"/>
</dbReference>
<evidence type="ECO:0000259" key="2">
    <source>
        <dbReference type="Pfam" id="PF17863"/>
    </source>
</evidence>
<comment type="caution">
    <text evidence="3">The sequence shown here is derived from an EMBL/GenBank/DDBJ whole genome shotgun (WGS) entry which is preliminary data.</text>
</comment>
<gene>
    <name evidence="3" type="ORF">GCM10023169_21890</name>
</gene>
<proteinExistence type="predicted"/>
<dbReference type="PANTHER" id="PTHR42759">
    <property type="entry name" value="MOXR FAMILY PROTEIN"/>
    <property type="match status" value="1"/>
</dbReference>
<dbReference type="InterPro" id="IPR041628">
    <property type="entry name" value="ChlI/MoxR_AAA_lid"/>
</dbReference>
<sequence length="318" mass="34172">MAGSETGLDQLHTVTADTRRAMTSVIEGKDGVVRTALTVLLAGGHLLIEDVPGVGKTMLAKALARTVDSTVHRIQFTPDLLPSDITGINVFNQDSHSFEFRPGAVFANVVVGDEINRASPKTQSALLEAMEEHQVTVDGRTFALPEPFMVMATQNPFEMEGTYPLPEAQRDRFMARVSMGYPDAEAELRMLASHGSGSPLDALEPVTSTATVSNLIRTVEQLYTAPSLHRYVVDLVTATRESRHLRLGASPRAGLQLLRAARAHAALEGREHVLPDDVQHLVGPVLAHRVILSGEAELAGASADEVLRSIVESVPVPG</sequence>
<evidence type="ECO:0000313" key="4">
    <source>
        <dbReference type="Proteomes" id="UP001500622"/>
    </source>
</evidence>
<feature type="domain" description="ChlI/MoxR AAA lid" evidence="2">
    <location>
        <begin position="238"/>
        <end position="309"/>
    </location>
</feature>
<evidence type="ECO:0000259" key="1">
    <source>
        <dbReference type="Pfam" id="PF07726"/>
    </source>
</evidence>
<dbReference type="PANTHER" id="PTHR42759:SF5">
    <property type="entry name" value="METHANOL DEHYDROGENASE REGULATOR"/>
    <property type="match status" value="1"/>
</dbReference>
<dbReference type="CDD" id="cd00009">
    <property type="entry name" value="AAA"/>
    <property type="match status" value="1"/>
</dbReference>
<accession>A0ABP8L9P0</accession>
<dbReference type="Gene3D" id="1.10.8.80">
    <property type="entry name" value="Magnesium chelatase subunit I, C-Terminal domain"/>
    <property type="match status" value="1"/>
</dbReference>
<dbReference type="InterPro" id="IPR027417">
    <property type="entry name" value="P-loop_NTPase"/>
</dbReference>
<dbReference type="InterPro" id="IPR050764">
    <property type="entry name" value="CbbQ/NirQ/NorQ/GpvN"/>
</dbReference>
<keyword evidence="4" id="KW-1185">Reference proteome</keyword>
<feature type="domain" description="ATPase AAA-3" evidence="1">
    <location>
        <begin position="45"/>
        <end position="174"/>
    </location>
</feature>
<dbReference type="Gene3D" id="3.40.50.300">
    <property type="entry name" value="P-loop containing nucleotide triphosphate hydrolases"/>
    <property type="match status" value="1"/>
</dbReference>
<dbReference type="Pfam" id="PF17863">
    <property type="entry name" value="AAA_lid_2"/>
    <property type="match status" value="1"/>
</dbReference>
<dbReference type="Pfam" id="PF07726">
    <property type="entry name" value="AAA_3"/>
    <property type="match status" value="1"/>
</dbReference>